<dbReference type="InterPro" id="IPR056596">
    <property type="entry name" value="FLAD1_M"/>
</dbReference>
<dbReference type="GO" id="GO:0005524">
    <property type="term" value="F:ATP binding"/>
    <property type="evidence" value="ECO:0007669"/>
    <property type="project" value="UniProtKB-KW"/>
</dbReference>
<feature type="domain" description="Phosphoadenosine phosphosulphate reductase" evidence="13">
    <location>
        <begin position="181"/>
        <end position="242"/>
    </location>
</feature>
<dbReference type="PANTHER" id="PTHR23293:SF9">
    <property type="entry name" value="FAD SYNTHASE"/>
    <property type="match status" value="1"/>
</dbReference>
<dbReference type="Pfam" id="PF24102">
    <property type="entry name" value="FLAD1_M"/>
    <property type="match status" value="1"/>
</dbReference>
<dbReference type="Gene3D" id="3.40.50.620">
    <property type="entry name" value="HUPs"/>
    <property type="match status" value="1"/>
</dbReference>
<dbReference type="Proteomes" id="UP001196413">
    <property type="component" value="Unassembled WGS sequence"/>
</dbReference>
<keyword evidence="5" id="KW-0808">Transferase</keyword>
<evidence type="ECO:0000256" key="5">
    <source>
        <dbReference type="ARBA" id="ARBA00022679"/>
    </source>
</evidence>
<evidence type="ECO:0000256" key="11">
    <source>
        <dbReference type="ARBA" id="ARBA00031871"/>
    </source>
</evidence>
<dbReference type="SUPFAM" id="SSF52402">
    <property type="entry name" value="Adenine nucleotide alpha hydrolases-like"/>
    <property type="match status" value="1"/>
</dbReference>
<evidence type="ECO:0000256" key="7">
    <source>
        <dbReference type="ARBA" id="ARBA00022741"/>
    </source>
</evidence>
<evidence type="ECO:0000256" key="12">
    <source>
        <dbReference type="ARBA" id="ARBA00049494"/>
    </source>
</evidence>
<dbReference type="EMBL" id="JAHQIW010002000">
    <property type="protein sequence ID" value="KAJ1354236.1"/>
    <property type="molecule type" value="Genomic_DNA"/>
</dbReference>
<dbReference type="AlphaFoldDB" id="A0AAD5QPM0"/>
<comment type="caution">
    <text evidence="15">The sequence shown here is derived from an EMBL/GenBank/DDBJ whole genome shotgun (WGS) entry which is preliminary data.</text>
</comment>
<keyword evidence="6" id="KW-0548">Nucleotidyltransferase</keyword>
<feature type="domain" description="FAD synthase middle" evidence="14">
    <location>
        <begin position="58"/>
        <end position="132"/>
    </location>
</feature>
<evidence type="ECO:0000313" key="16">
    <source>
        <dbReference type="Proteomes" id="UP001196413"/>
    </source>
</evidence>
<evidence type="ECO:0000256" key="6">
    <source>
        <dbReference type="ARBA" id="ARBA00022695"/>
    </source>
</evidence>
<feature type="domain" description="Phosphoadenosine phosphosulphate reductase" evidence="13">
    <location>
        <begin position="262"/>
        <end position="337"/>
    </location>
</feature>
<name>A0AAD5QPM0_PARTN</name>
<dbReference type="PANTHER" id="PTHR23293">
    <property type="entry name" value="FAD SYNTHETASE-RELATED FMN ADENYLYLTRANSFERASE"/>
    <property type="match status" value="1"/>
</dbReference>
<dbReference type="InterPro" id="IPR014729">
    <property type="entry name" value="Rossmann-like_a/b/a_fold"/>
</dbReference>
<dbReference type="Pfam" id="PF01507">
    <property type="entry name" value="PAPS_reduct"/>
    <property type="match status" value="2"/>
</dbReference>
<evidence type="ECO:0000259" key="14">
    <source>
        <dbReference type="Pfam" id="PF24102"/>
    </source>
</evidence>
<dbReference type="GO" id="GO:0006747">
    <property type="term" value="P:FAD biosynthetic process"/>
    <property type="evidence" value="ECO:0007669"/>
    <property type="project" value="TreeGrafter"/>
</dbReference>
<evidence type="ECO:0000313" key="15">
    <source>
        <dbReference type="EMBL" id="KAJ1354236.1"/>
    </source>
</evidence>
<evidence type="ECO:0000256" key="10">
    <source>
        <dbReference type="ARBA" id="ARBA00031145"/>
    </source>
</evidence>
<keyword evidence="4" id="KW-0288">FMN</keyword>
<dbReference type="EC" id="2.7.7.2" evidence="2"/>
<dbReference type="InterPro" id="IPR002500">
    <property type="entry name" value="PAPS_reduct_dom"/>
</dbReference>
<reference evidence="15" key="1">
    <citation type="submission" date="2021-06" db="EMBL/GenBank/DDBJ databases">
        <title>Parelaphostrongylus tenuis whole genome reference sequence.</title>
        <authorList>
            <person name="Garwood T.J."/>
            <person name="Larsen P.A."/>
            <person name="Fountain-Jones N.M."/>
            <person name="Garbe J.R."/>
            <person name="Macchietto M.G."/>
            <person name="Kania S.A."/>
            <person name="Gerhold R.W."/>
            <person name="Richards J.E."/>
            <person name="Wolf T.M."/>
        </authorList>
    </citation>
    <scope>NUCLEOTIDE SEQUENCE</scope>
    <source>
        <strain evidence="15">MNPRO001-30</strain>
        <tissue evidence="15">Meninges</tissue>
    </source>
</reference>
<keyword evidence="9" id="KW-0067">ATP-binding</keyword>
<comment type="pathway">
    <text evidence="1">Cofactor biosynthesis; FAD biosynthesis; FAD from FMN: step 1/1.</text>
</comment>
<keyword evidence="3" id="KW-0285">Flavoprotein</keyword>
<evidence type="ECO:0000259" key="13">
    <source>
        <dbReference type="Pfam" id="PF01507"/>
    </source>
</evidence>
<proteinExistence type="predicted"/>
<evidence type="ECO:0000256" key="2">
    <source>
        <dbReference type="ARBA" id="ARBA00012393"/>
    </source>
</evidence>
<evidence type="ECO:0000256" key="8">
    <source>
        <dbReference type="ARBA" id="ARBA00022827"/>
    </source>
</evidence>
<gene>
    <name evidence="15" type="ORF">KIN20_011111</name>
</gene>
<dbReference type="CDD" id="cd23948">
    <property type="entry name" value="FAD_synthase"/>
    <property type="match status" value="1"/>
</dbReference>
<accession>A0AAD5QPM0</accession>
<evidence type="ECO:0000256" key="1">
    <source>
        <dbReference type="ARBA" id="ARBA00004726"/>
    </source>
</evidence>
<dbReference type="GO" id="GO:0003919">
    <property type="term" value="F:FMN adenylyltransferase activity"/>
    <property type="evidence" value="ECO:0007669"/>
    <property type="project" value="UniProtKB-EC"/>
</dbReference>
<evidence type="ECO:0000256" key="4">
    <source>
        <dbReference type="ARBA" id="ARBA00022643"/>
    </source>
</evidence>
<keyword evidence="7" id="KW-0547">Nucleotide-binding</keyword>
<evidence type="ECO:0000256" key="3">
    <source>
        <dbReference type="ARBA" id="ARBA00022630"/>
    </source>
</evidence>
<keyword evidence="16" id="KW-1185">Reference proteome</keyword>
<organism evidence="15 16">
    <name type="scientific">Parelaphostrongylus tenuis</name>
    <name type="common">Meningeal worm</name>
    <dbReference type="NCBI Taxonomy" id="148309"/>
    <lineage>
        <taxon>Eukaryota</taxon>
        <taxon>Metazoa</taxon>
        <taxon>Ecdysozoa</taxon>
        <taxon>Nematoda</taxon>
        <taxon>Chromadorea</taxon>
        <taxon>Rhabditida</taxon>
        <taxon>Rhabditina</taxon>
        <taxon>Rhabditomorpha</taxon>
        <taxon>Strongyloidea</taxon>
        <taxon>Metastrongylidae</taxon>
        <taxon>Parelaphostrongylus</taxon>
    </lineage>
</organism>
<evidence type="ECO:0000256" key="9">
    <source>
        <dbReference type="ARBA" id="ARBA00022840"/>
    </source>
</evidence>
<sequence length="372" mass="42256">MIPRSAELLWSNCSLNGRQIRFPVVRLQNVIALPGVPTFCERAFDEIKGQIFSSSLKPLYSKTLYTSQDELKFAQQLSKIASKYNGIVEIGSYPVINNSFFKTKLILDSESSESGRAAADDVIKLLGDTMVHYDSEPWVDTTTKFCKYRERELTKNSAYVSRLDEALDVLRGILKRYPLDQIALSFNGGKDCTVLLHMFRLVVDEMFGPEVEIQGFHILCEDQFPEATQFIIDAARNYNMVVTEYPGPLKAGLELMNKEQPNVIAVLLGSRASDPRGNRMRSHVEWTDEDWPKYLRVCPISKWSYHDVWTMLRGLCVPYCSLYEMGYTSLGGRSTTVKNPLLRTVEKDGVERYLPAYVLADGDAERNGRLLV</sequence>
<protein>
    <recommendedName>
        <fullName evidence="2">FAD synthase</fullName>
        <ecNumber evidence="2">2.7.7.2</ecNumber>
    </recommendedName>
    <alternativeName>
        <fullName evidence="10">FAD pyrophosphorylase</fullName>
    </alternativeName>
    <alternativeName>
        <fullName evidence="11">FMN adenylyltransferase</fullName>
    </alternativeName>
</protein>
<comment type="catalytic activity">
    <reaction evidence="12">
        <text>FMN + ATP + H(+) = FAD + diphosphate</text>
        <dbReference type="Rhea" id="RHEA:17237"/>
        <dbReference type="ChEBI" id="CHEBI:15378"/>
        <dbReference type="ChEBI" id="CHEBI:30616"/>
        <dbReference type="ChEBI" id="CHEBI:33019"/>
        <dbReference type="ChEBI" id="CHEBI:57692"/>
        <dbReference type="ChEBI" id="CHEBI:58210"/>
        <dbReference type="EC" id="2.7.7.2"/>
    </reaction>
</comment>
<keyword evidence="8" id="KW-0274">FAD</keyword>